<proteinExistence type="inferred from homology"/>
<keyword evidence="3 6" id="KW-0694">RNA-binding</keyword>
<dbReference type="PANTHER" id="PTHR11078:SF3">
    <property type="entry name" value="ANTITERMINATION NUSB DOMAIN-CONTAINING PROTEIN"/>
    <property type="match status" value="1"/>
</dbReference>
<evidence type="ECO:0000313" key="9">
    <source>
        <dbReference type="Proteomes" id="UP000697710"/>
    </source>
</evidence>
<keyword evidence="5 6" id="KW-0804">Transcription</keyword>
<comment type="function">
    <text evidence="6">Involved in transcription antitermination. Required for transcription of ribosomal RNA (rRNA) genes. Binds specifically to the boxA antiterminator sequence of the ribosomal RNA (rrn) operons.</text>
</comment>
<dbReference type="AlphaFoldDB" id="A0A956LYK7"/>
<dbReference type="GO" id="GO:0003723">
    <property type="term" value="F:RNA binding"/>
    <property type="evidence" value="ECO:0007669"/>
    <property type="project" value="UniProtKB-UniRule"/>
</dbReference>
<dbReference type="GO" id="GO:0005829">
    <property type="term" value="C:cytosol"/>
    <property type="evidence" value="ECO:0007669"/>
    <property type="project" value="TreeGrafter"/>
</dbReference>
<evidence type="ECO:0000256" key="5">
    <source>
        <dbReference type="ARBA" id="ARBA00023163"/>
    </source>
</evidence>
<dbReference type="HAMAP" id="MF_00073">
    <property type="entry name" value="NusB"/>
    <property type="match status" value="1"/>
</dbReference>
<keyword evidence="2 6" id="KW-0889">Transcription antitermination</keyword>
<organism evidence="8 9">
    <name type="scientific">Eiseniibacteriota bacterium</name>
    <dbReference type="NCBI Taxonomy" id="2212470"/>
    <lineage>
        <taxon>Bacteria</taxon>
        <taxon>Candidatus Eiseniibacteriota</taxon>
    </lineage>
</organism>
<dbReference type="Pfam" id="PF01029">
    <property type="entry name" value="NusB"/>
    <property type="match status" value="1"/>
</dbReference>
<dbReference type="Gene3D" id="1.10.940.10">
    <property type="entry name" value="NusB-like"/>
    <property type="match status" value="1"/>
</dbReference>
<reference evidence="8" key="2">
    <citation type="journal article" date="2021" name="Microbiome">
        <title>Successional dynamics and alternative stable states in a saline activated sludge microbial community over 9 years.</title>
        <authorList>
            <person name="Wang Y."/>
            <person name="Ye J."/>
            <person name="Ju F."/>
            <person name="Liu L."/>
            <person name="Boyd J.A."/>
            <person name="Deng Y."/>
            <person name="Parks D.H."/>
            <person name="Jiang X."/>
            <person name="Yin X."/>
            <person name="Woodcroft B.J."/>
            <person name="Tyson G.W."/>
            <person name="Hugenholtz P."/>
            <person name="Polz M.F."/>
            <person name="Zhang T."/>
        </authorList>
    </citation>
    <scope>NUCLEOTIDE SEQUENCE</scope>
    <source>
        <strain evidence="8">HKST-UBA01</strain>
    </source>
</reference>
<evidence type="ECO:0000256" key="1">
    <source>
        <dbReference type="ARBA" id="ARBA00005952"/>
    </source>
</evidence>
<evidence type="ECO:0000256" key="2">
    <source>
        <dbReference type="ARBA" id="ARBA00022814"/>
    </source>
</evidence>
<dbReference type="EMBL" id="JAGQHR010000196">
    <property type="protein sequence ID" value="MCA9727598.1"/>
    <property type="molecule type" value="Genomic_DNA"/>
</dbReference>
<gene>
    <name evidence="6 8" type="primary">nusB</name>
    <name evidence="8" type="ORF">KC729_07940</name>
</gene>
<evidence type="ECO:0000259" key="7">
    <source>
        <dbReference type="Pfam" id="PF01029"/>
    </source>
</evidence>
<dbReference type="PANTHER" id="PTHR11078">
    <property type="entry name" value="N UTILIZATION SUBSTANCE PROTEIN B-RELATED"/>
    <property type="match status" value="1"/>
</dbReference>
<keyword evidence="4 6" id="KW-0805">Transcription regulation</keyword>
<dbReference type="GO" id="GO:0006353">
    <property type="term" value="P:DNA-templated transcription termination"/>
    <property type="evidence" value="ECO:0007669"/>
    <property type="project" value="UniProtKB-UniRule"/>
</dbReference>
<dbReference type="NCBIfam" id="TIGR01951">
    <property type="entry name" value="nusB"/>
    <property type="match status" value="1"/>
</dbReference>
<feature type="domain" description="NusB/RsmB/TIM44" evidence="7">
    <location>
        <begin position="20"/>
        <end position="145"/>
    </location>
</feature>
<reference evidence="8" key="1">
    <citation type="submission" date="2020-04" db="EMBL/GenBank/DDBJ databases">
        <authorList>
            <person name="Zhang T."/>
        </authorList>
    </citation>
    <scope>NUCLEOTIDE SEQUENCE</scope>
    <source>
        <strain evidence="8">HKST-UBA01</strain>
    </source>
</reference>
<evidence type="ECO:0000313" key="8">
    <source>
        <dbReference type="EMBL" id="MCA9727598.1"/>
    </source>
</evidence>
<accession>A0A956LYK7</accession>
<evidence type="ECO:0000256" key="3">
    <source>
        <dbReference type="ARBA" id="ARBA00022884"/>
    </source>
</evidence>
<dbReference type="Proteomes" id="UP000697710">
    <property type="component" value="Unassembled WGS sequence"/>
</dbReference>
<dbReference type="InterPro" id="IPR006027">
    <property type="entry name" value="NusB_RsmB_TIM44"/>
</dbReference>
<dbReference type="InterPro" id="IPR035926">
    <property type="entry name" value="NusB-like_sf"/>
</dbReference>
<evidence type="ECO:0000256" key="6">
    <source>
        <dbReference type="HAMAP-Rule" id="MF_00073"/>
    </source>
</evidence>
<dbReference type="GO" id="GO:0031564">
    <property type="term" value="P:transcription antitermination"/>
    <property type="evidence" value="ECO:0007669"/>
    <property type="project" value="UniProtKB-KW"/>
</dbReference>
<dbReference type="InterPro" id="IPR011605">
    <property type="entry name" value="NusB_fam"/>
</dbReference>
<name>A0A956LYK7_UNCEI</name>
<comment type="similarity">
    <text evidence="1 6">Belongs to the NusB family.</text>
</comment>
<evidence type="ECO:0000256" key="4">
    <source>
        <dbReference type="ARBA" id="ARBA00023015"/>
    </source>
</evidence>
<sequence length="165" mass="18355">MSFPTVSGRYGRLGVQGGRRKAREILFRVLYEVEVSGDDLRDALDFALGRYHLTEDARDHAVDLAAYLEQHQAEIDRGLGPRLAHWELGRLSMIVRAILRLAWAELAATPEVPVEVILDEAIRLAQRYAEPGAPGFVNGVLDPIAAELRPGEGRARRDGREESES</sequence>
<protein>
    <recommendedName>
        <fullName evidence="6">Transcription antitermination protein NusB</fullName>
    </recommendedName>
    <alternativeName>
        <fullName evidence="6">Antitermination factor NusB</fullName>
    </alternativeName>
</protein>
<comment type="caution">
    <text evidence="8">The sequence shown here is derived from an EMBL/GenBank/DDBJ whole genome shotgun (WGS) entry which is preliminary data.</text>
</comment>
<dbReference type="SUPFAM" id="SSF48013">
    <property type="entry name" value="NusB-like"/>
    <property type="match status" value="1"/>
</dbReference>